<organism evidence="1 2">
    <name type="scientific">Neobacillus paridis</name>
    <dbReference type="NCBI Taxonomy" id="2803862"/>
    <lineage>
        <taxon>Bacteria</taxon>
        <taxon>Bacillati</taxon>
        <taxon>Bacillota</taxon>
        <taxon>Bacilli</taxon>
        <taxon>Bacillales</taxon>
        <taxon>Bacillaceae</taxon>
        <taxon>Neobacillus</taxon>
    </lineage>
</organism>
<keyword evidence="2" id="KW-1185">Reference proteome</keyword>
<protein>
    <submittedName>
        <fullName evidence="1">Uncharacterized protein</fullName>
    </submittedName>
</protein>
<name>A0ABS1TLZ9_9BACI</name>
<evidence type="ECO:0000313" key="2">
    <source>
        <dbReference type="Proteomes" id="UP000623967"/>
    </source>
</evidence>
<sequence>MTKEAKTWLTSMRAFPLYQFFLEGIEAHWEYKRPLTMDELQLRNSRLYYIVKESCSILSLSINEKKRAENYQSPPKEINTLLEDLLVLPDTLDFSLPHLPFEKIQQSETFLDTLHAMDLDLFCLLREVPLDLADQLNARMQRRRAFLLNYEVPSE</sequence>
<dbReference type="EMBL" id="JAESWB010000134">
    <property type="protein sequence ID" value="MBL4952039.1"/>
    <property type="molecule type" value="Genomic_DNA"/>
</dbReference>
<comment type="caution">
    <text evidence="1">The sequence shown here is derived from an EMBL/GenBank/DDBJ whole genome shotgun (WGS) entry which is preliminary data.</text>
</comment>
<accession>A0ABS1TLZ9</accession>
<reference evidence="1 2" key="1">
    <citation type="submission" date="2021-01" db="EMBL/GenBank/DDBJ databases">
        <title>Genome public.</title>
        <authorList>
            <person name="Liu C."/>
            <person name="Sun Q."/>
        </authorList>
    </citation>
    <scope>NUCLEOTIDE SEQUENCE [LARGE SCALE GENOMIC DNA]</scope>
    <source>
        <strain evidence="1 2">YIM B02564</strain>
    </source>
</reference>
<dbReference type="RefSeq" id="WP_202653319.1">
    <property type="nucleotide sequence ID" value="NZ_JAESWB010000134.1"/>
</dbReference>
<dbReference type="Proteomes" id="UP000623967">
    <property type="component" value="Unassembled WGS sequence"/>
</dbReference>
<proteinExistence type="predicted"/>
<gene>
    <name evidence="1" type="ORF">JK635_07425</name>
</gene>
<evidence type="ECO:0000313" key="1">
    <source>
        <dbReference type="EMBL" id="MBL4952039.1"/>
    </source>
</evidence>